<dbReference type="Pfam" id="PF04014">
    <property type="entry name" value="MazE_antitoxin"/>
    <property type="match status" value="1"/>
</dbReference>
<dbReference type="EMBL" id="JBHSLF010000009">
    <property type="protein sequence ID" value="MFC5343169.1"/>
    <property type="molecule type" value="Genomic_DNA"/>
</dbReference>
<accession>A0ABW0FP08</accession>
<evidence type="ECO:0000256" key="1">
    <source>
        <dbReference type="PROSITE-ProRule" id="PRU01076"/>
    </source>
</evidence>
<sequence length="92" mass="10168">MGSAIRKIGNSAGVILPKPVLETLGAKLGDTVEFITEGSTVRIEAVKSDPRDGWEEDSRRLGEQGLSEDSREWLDAPLNVEADAEWEWDGKW</sequence>
<feature type="domain" description="SpoVT-AbrB" evidence="3">
    <location>
        <begin position="3"/>
        <end position="48"/>
    </location>
</feature>
<dbReference type="Gene3D" id="2.10.260.10">
    <property type="match status" value="1"/>
</dbReference>
<feature type="region of interest" description="Disordered" evidence="2">
    <location>
        <begin position="47"/>
        <end position="68"/>
    </location>
</feature>
<organism evidence="4 5">
    <name type="scientific">Brevundimonas staleyi</name>
    <dbReference type="NCBI Taxonomy" id="74326"/>
    <lineage>
        <taxon>Bacteria</taxon>
        <taxon>Pseudomonadati</taxon>
        <taxon>Pseudomonadota</taxon>
        <taxon>Alphaproteobacteria</taxon>
        <taxon>Caulobacterales</taxon>
        <taxon>Caulobacteraceae</taxon>
        <taxon>Brevundimonas</taxon>
    </lineage>
</organism>
<comment type="caution">
    <text evidence="4">The sequence shown here is derived from an EMBL/GenBank/DDBJ whole genome shotgun (WGS) entry which is preliminary data.</text>
</comment>
<reference evidence="5" key="1">
    <citation type="journal article" date="2019" name="Int. J. Syst. Evol. Microbiol.">
        <title>The Global Catalogue of Microorganisms (GCM) 10K type strain sequencing project: providing services to taxonomists for standard genome sequencing and annotation.</title>
        <authorList>
            <consortium name="The Broad Institute Genomics Platform"/>
            <consortium name="The Broad Institute Genome Sequencing Center for Infectious Disease"/>
            <person name="Wu L."/>
            <person name="Ma J."/>
        </authorList>
    </citation>
    <scope>NUCLEOTIDE SEQUENCE [LARGE SCALE GENOMIC DNA]</scope>
    <source>
        <strain evidence="5">JCM 12125</strain>
    </source>
</reference>
<dbReference type="InterPro" id="IPR007159">
    <property type="entry name" value="SpoVT-AbrB_dom"/>
</dbReference>
<evidence type="ECO:0000313" key="5">
    <source>
        <dbReference type="Proteomes" id="UP001596152"/>
    </source>
</evidence>
<keyword evidence="5" id="KW-1185">Reference proteome</keyword>
<evidence type="ECO:0000259" key="3">
    <source>
        <dbReference type="PROSITE" id="PS51740"/>
    </source>
</evidence>
<dbReference type="RefSeq" id="WP_374039160.1">
    <property type="nucleotide sequence ID" value="NZ_CP169082.1"/>
</dbReference>
<proteinExistence type="predicted"/>
<dbReference type="PROSITE" id="PS51740">
    <property type="entry name" value="SPOVT_ABRB"/>
    <property type="match status" value="1"/>
</dbReference>
<gene>
    <name evidence="4" type="ORF">ACFPIE_04535</name>
</gene>
<dbReference type="GO" id="GO:0003677">
    <property type="term" value="F:DNA binding"/>
    <property type="evidence" value="ECO:0007669"/>
    <property type="project" value="UniProtKB-KW"/>
</dbReference>
<evidence type="ECO:0000313" key="4">
    <source>
        <dbReference type="EMBL" id="MFC5343169.1"/>
    </source>
</evidence>
<evidence type="ECO:0000256" key="2">
    <source>
        <dbReference type="SAM" id="MobiDB-lite"/>
    </source>
</evidence>
<dbReference type="SMART" id="SM00966">
    <property type="entry name" value="SpoVT_AbrB"/>
    <property type="match status" value="1"/>
</dbReference>
<dbReference type="Proteomes" id="UP001596152">
    <property type="component" value="Unassembled WGS sequence"/>
</dbReference>
<dbReference type="SUPFAM" id="SSF89447">
    <property type="entry name" value="AbrB/MazE/MraZ-like"/>
    <property type="match status" value="1"/>
</dbReference>
<dbReference type="InterPro" id="IPR037914">
    <property type="entry name" value="SpoVT-AbrB_sf"/>
</dbReference>
<name>A0ABW0FP08_9CAUL</name>
<protein>
    <submittedName>
        <fullName evidence="4">AbrB/MazE/SpoVT family DNA-binding domain-containing protein</fullName>
    </submittedName>
</protein>
<keyword evidence="1 4" id="KW-0238">DNA-binding</keyword>